<dbReference type="InterPro" id="IPR010260">
    <property type="entry name" value="AlpA"/>
</dbReference>
<organism evidence="1 2">
    <name type="scientific">Acidithiobacillus thiooxidans</name>
    <name type="common">Thiobacillus thiooxidans</name>
    <dbReference type="NCBI Taxonomy" id="930"/>
    <lineage>
        <taxon>Bacteria</taxon>
        <taxon>Pseudomonadati</taxon>
        <taxon>Pseudomonadota</taxon>
        <taxon>Acidithiobacillia</taxon>
        <taxon>Acidithiobacillales</taxon>
        <taxon>Acidithiobacillaceae</taxon>
        <taxon>Acidithiobacillus</taxon>
    </lineage>
</organism>
<gene>
    <name evidence="1" type="ORF">A6P07_09025</name>
</gene>
<reference evidence="1 2" key="1">
    <citation type="journal article" date="2016" name="Int. J. Mol. Sci.">
        <title>Comparative genomics of the extreme acidophile Acidithiobacillus thiooxidans reveals intraspecific divergence and niche adaptation.</title>
        <authorList>
            <person name="Zhang X."/>
            <person name="Feng X."/>
            <person name="Tao J."/>
            <person name="Ma L."/>
            <person name="Xiao Y."/>
            <person name="Liang Y."/>
            <person name="Liu X."/>
            <person name="Yin H."/>
        </authorList>
    </citation>
    <scope>NUCLEOTIDE SEQUENCE [LARGE SCALE GENOMIC DNA]</scope>
    <source>
        <strain evidence="1 2">A02</strain>
    </source>
</reference>
<dbReference type="Pfam" id="PF05930">
    <property type="entry name" value="Phage_AlpA"/>
    <property type="match status" value="1"/>
</dbReference>
<dbReference type="Proteomes" id="UP000094893">
    <property type="component" value="Unassembled WGS sequence"/>
</dbReference>
<dbReference type="EMBL" id="LWSA01000119">
    <property type="protein sequence ID" value="OCX73030.1"/>
    <property type="molecule type" value="Genomic_DNA"/>
</dbReference>
<name>A0A1C2I6U4_ACITH</name>
<comment type="caution">
    <text evidence="1">The sequence shown here is derived from an EMBL/GenBank/DDBJ whole genome shotgun (WGS) entry which is preliminary data.</text>
</comment>
<dbReference type="STRING" id="930.GCA_002079865_02752"/>
<dbReference type="RefSeq" id="WP_024895275.1">
    <property type="nucleotide sequence ID" value="NZ_LWRZ01000252.1"/>
</dbReference>
<evidence type="ECO:0000313" key="1">
    <source>
        <dbReference type="EMBL" id="OCX73030.1"/>
    </source>
</evidence>
<evidence type="ECO:0000313" key="2">
    <source>
        <dbReference type="Proteomes" id="UP000094893"/>
    </source>
</evidence>
<sequence length="66" mass="7273">MKSEDQIQPRALRANGAAAYCGMSRSTYLKLVSEKKAPQPRRLGPGVVIWDRVELDRWIDGMGGAA</sequence>
<dbReference type="AlphaFoldDB" id="A0A1C2I6U4"/>
<protein>
    <submittedName>
        <fullName evidence="1">Uncharacterized protein</fullName>
    </submittedName>
</protein>
<proteinExistence type="predicted"/>
<accession>A0A1C2I6U4</accession>